<dbReference type="SUPFAM" id="SSF48179">
    <property type="entry name" value="6-phosphogluconate dehydrogenase C-terminal domain-like"/>
    <property type="match status" value="1"/>
</dbReference>
<reference evidence="3 4" key="1">
    <citation type="submission" date="2019-08" db="EMBL/GenBank/DDBJ databases">
        <authorList>
            <person name="Guy L."/>
        </authorList>
    </citation>
    <scope>NUCLEOTIDE SEQUENCE [LARGE SCALE GENOMIC DNA]</scope>
    <source>
        <strain evidence="3 4">SGT-108</strain>
    </source>
</reference>
<dbReference type="OrthoDB" id="8650434at2"/>
<dbReference type="Proteomes" id="UP000324194">
    <property type="component" value="Chromosome 1"/>
</dbReference>
<dbReference type="Pfam" id="PF10728">
    <property type="entry name" value="DUF2520"/>
    <property type="match status" value="1"/>
</dbReference>
<evidence type="ECO:0000259" key="2">
    <source>
        <dbReference type="Pfam" id="PF10728"/>
    </source>
</evidence>
<sequence>MRQVPSYLLIGNGRVARHFQHYFSMLNLVYTQWHRQQPLSELRQGIEQATHILILVSDGVIEDFIDEYLSASRAVLIHFSGSLVTEKAYGAHPLMTFAHELYDRAQYQAIPFILDHDAPAFCELLPGLPNQSVRLHKSLKPRYHALCVLSGNFSCLLWQKLFQTFEQELQIPASAAHPYLLQQTQNLLSHFPTALTGPLARGDAATLKKNLSALENDPYQRVYQSFMDCYADLVQENKHEHF</sequence>
<evidence type="ECO:0000256" key="1">
    <source>
        <dbReference type="ARBA" id="ARBA00023002"/>
    </source>
</evidence>
<feature type="domain" description="DUF2520" evidence="2">
    <location>
        <begin position="122"/>
        <end position="225"/>
    </location>
</feature>
<name>A0A5E4PJ32_9COXI</name>
<proteinExistence type="predicted"/>
<accession>A0A5E4PJ32</accession>
<dbReference type="InterPro" id="IPR037108">
    <property type="entry name" value="TM1727-like_C_sf"/>
</dbReference>
<dbReference type="InterPro" id="IPR018931">
    <property type="entry name" value="DUF2520"/>
</dbReference>
<dbReference type="Gene3D" id="3.40.50.720">
    <property type="entry name" value="NAD(P)-binding Rossmann-like Domain"/>
    <property type="match status" value="1"/>
</dbReference>
<keyword evidence="4" id="KW-1185">Reference proteome</keyword>
<dbReference type="EMBL" id="LR699119">
    <property type="protein sequence ID" value="VVC76447.1"/>
    <property type="molecule type" value="Genomic_DNA"/>
</dbReference>
<dbReference type="AlphaFoldDB" id="A0A5E4PJ32"/>
<dbReference type="RefSeq" id="WP_148339742.1">
    <property type="nucleotide sequence ID" value="NZ_LR699119.1"/>
</dbReference>
<dbReference type="KEGG" id="asip:AQUSIP_17600"/>
<evidence type="ECO:0000313" key="4">
    <source>
        <dbReference type="Proteomes" id="UP000324194"/>
    </source>
</evidence>
<keyword evidence="1" id="KW-0560">Oxidoreductase</keyword>
<dbReference type="PANTHER" id="PTHR40459:SF1">
    <property type="entry name" value="CONSERVED HYPOTHETICAL ALANINE AND LEUCINE RICH PROTEIN"/>
    <property type="match status" value="1"/>
</dbReference>
<dbReference type="GO" id="GO:0016491">
    <property type="term" value="F:oxidoreductase activity"/>
    <property type="evidence" value="ECO:0007669"/>
    <property type="project" value="UniProtKB-KW"/>
</dbReference>
<gene>
    <name evidence="3" type="ORF">AQUSIP_17600</name>
</gene>
<dbReference type="InterPro" id="IPR008927">
    <property type="entry name" value="6-PGluconate_DH-like_C_sf"/>
</dbReference>
<dbReference type="PANTHER" id="PTHR40459">
    <property type="entry name" value="CONSERVED HYPOTHETICAL ALANINE AND LEUCINE RICH PROTEIN"/>
    <property type="match status" value="1"/>
</dbReference>
<evidence type="ECO:0000313" key="3">
    <source>
        <dbReference type="EMBL" id="VVC76447.1"/>
    </source>
</evidence>
<organism evidence="3 4">
    <name type="scientific">Aquicella siphonis</name>
    <dbReference type="NCBI Taxonomy" id="254247"/>
    <lineage>
        <taxon>Bacteria</taxon>
        <taxon>Pseudomonadati</taxon>
        <taxon>Pseudomonadota</taxon>
        <taxon>Gammaproteobacteria</taxon>
        <taxon>Legionellales</taxon>
        <taxon>Coxiellaceae</taxon>
        <taxon>Aquicella</taxon>
    </lineage>
</organism>
<dbReference type="Gene3D" id="1.10.1040.20">
    <property type="entry name" value="ProC-like, C-terminal domain"/>
    <property type="match status" value="1"/>
</dbReference>
<protein>
    <recommendedName>
        <fullName evidence="2">DUF2520 domain-containing protein</fullName>
    </recommendedName>
</protein>